<name>A0A934R5R6_9BACT</name>
<evidence type="ECO:0000256" key="5">
    <source>
        <dbReference type="RuleBase" id="RU004168"/>
    </source>
</evidence>
<evidence type="ECO:0000256" key="3">
    <source>
        <dbReference type="ARBA" id="ARBA00047645"/>
    </source>
</evidence>
<dbReference type="InterPro" id="IPR020456">
    <property type="entry name" value="Acylphosphatase"/>
</dbReference>
<dbReference type="InterPro" id="IPR017968">
    <property type="entry name" value="Acylphosphatase_CS"/>
</dbReference>
<dbReference type="SUPFAM" id="SSF54975">
    <property type="entry name" value="Acylphosphatase/BLUF domain-like"/>
    <property type="match status" value="1"/>
</dbReference>
<dbReference type="EMBL" id="JAENIK010000011">
    <property type="protein sequence ID" value="MBK1816478.1"/>
    <property type="molecule type" value="Genomic_DNA"/>
</dbReference>
<dbReference type="InterPro" id="IPR036046">
    <property type="entry name" value="Acylphosphatase-like_dom_sf"/>
</dbReference>
<dbReference type="AlphaFoldDB" id="A0A934R5R6"/>
<evidence type="ECO:0000313" key="8">
    <source>
        <dbReference type="Proteomes" id="UP000600139"/>
    </source>
</evidence>
<gene>
    <name evidence="7" type="ORF">JIN84_12700</name>
</gene>
<evidence type="ECO:0000313" key="7">
    <source>
        <dbReference type="EMBL" id="MBK1816478.1"/>
    </source>
</evidence>
<dbReference type="GO" id="GO:0003998">
    <property type="term" value="F:acylphosphatase activity"/>
    <property type="evidence" value="ECO:0007669"/>
    <property type="project" value="UniProtKB-EC"/>
</dbReference>
<sequence length="91" mass="10305">MIAKQVIFEGRVQGVGFRYTVKELARGFDVCGWVKNLPDGTVELQAMGEKDELESFIREIAEESNVAHHIRNLTAVKIPLLENCRGFSIER</sequence>
<evidence type="ECO:0000256" key="4">
    <source>
        <dbReference type="PROSITE-ProRule" id="PRU00520"/>
    </source>
</evidence>
<protein>
    <recommendedName>
        <fullName evidence="2 4">acylphosphatase</fullName>
        <ecNumber evidence="2 4">3.6.1.7</ecNumber>
    </recommendedName>
</protein>
<dbReference type="PANTHER" id="PTHR47268">
    <property type="entry name" value="ACYLPHOSPHATASE"/>
    <property type="match status" value="1"/>
</dbReference>
<dbReference type="PANTHER" id="PTHR47268:SF4">
    <property type="entry name" value="ACYLPHOSPHATASE"/>
    <property type="match status" value="1"/>
</dbReference>
<proteinExistence type="inferred from homology"/>
<keyword evidence="4" id="KW-0378">Hydrolase</keyword>
<evidence type="ECO:0000259" key="6">
    <source>
        <dbReference type="PROSITE" id="PS51160"/>
    </source>
</evidence>
<dbReference type="Proteomes" id="UP000600139">
    <property type="component" value="Unassembled WGS sequence"/>
</dbReference>
<evidence type="ECO:0000256" key="1">
    <source>
        <dbReference type="ARBA" id="ARBA00005614"/>
    </source>
</evidence>
<feature type="active site" evidence="4">
    <location>
        <position position="36"/>
    </location>
</feature>
<evidence type="ECO:0000256" key="2">
    <source>
        <dbReference type="ARBA" id="ARBA00012150"/>
    </source>
</evidence>
<comment type="similarity">
    <text evidence="1 5">Belongs to the acylphosphatase family.</text>
</comment>
<organism evidence="7 8">
    <name type="scientific">Luteolibacter yonseiensis</name>
    <dbReference type="NCBI Taxonomy" id="1144680"/>
    <lineage>
        <taxon>Bacteria</taxon>
        <taxon>Pseudomonadati</taxon>
        <taxon>Verrucomicrobiota</taxon>
        <taxon>Verrucomicrobiia</taxon>
        <taxon>Verrucomicrobiales</taxon>
        <taxon>Verrucomicrobiaceae</taxon>
        <taxon>Luteolibacter</taxon>
    </lineage>
</organism>
<dbReference type="Gene3D" id="3.30.70.100">
    <property type="match status" value="1"/>
</dbReference>
<dbReference type="EC" id="3.6.1.7" evidence="2 4"/>
<feature type="active site" evidence="4">
    <location>
        <position position="18"/>
    </location>
</feature>
<dbReference type="InterPro" id="IPR001792">
    <property type="entry name" value="Acylphosphatase-like_dom"/>
</dbReference>
<feature type="domain" description="Acylphosphatase-like" evidence="6">
    <location>
        <begin position="3"/>
        <end position="91"/>
    </location>
</feature>
<dbReference type="PROSITE" id="PS51160">
    <property type="entry name" value="ACYLPHOSPHATASE_3"/>
    <property type="match status" value="1"/>
</dbReference>
<comment type="caution">
    <text evidence="7">The sequence shown here is derived from an EMBL/GenBank/DDBJ whole genome shotgun (WGS) entry which is preliminary data.</text>
</comment>
<dbReference type="PROSITE" id="PS00151">
    <property type="entry name" value="ACYLPHOSPHATASE_2"/>
    <property type="match status" value="1"/>
</dbReference>
<reference evidence="7" key="1">
    <citation type="submission" date="2021-01" db="EMBL/GenBank/DDBJ databases">
        <title>Modified the classification status of verrucomicrobia.</title>
        <authorList>
            <person name="Feng X."/>
        </authorList>
    </citation>
    <scope>NUCLEOTIDE SEQUENCE</scope>
    <source>
        <strain evidence="7">JCM 18052</strain>
    </source>
</reference>
<accession>A0A934R5R6</accession>
<keyword evidence="8" id="KW-1185">Reference proteome</keyword>
<dbReference type="RefSeq" id="WP_200351412.1">
    <property type="nucleotide sequence ID" value="NZ_BAABHZ010000006.1"/>
</dbReference>
<comment type="catalytic activity">
    <reaction evidence="3 4">
        <text>an acyl phosphate + H2O = a carboxylate + phosphate + H(+)</text>
        <dbReference type="Rhea" id="RHEA:14965"/>
        <dbReference type="ChEBI" id="CHEBI:15377"/>
        <dbReference type="ChEBI" id="CHEBI:15378"/>
        <dbReference type="ChEBI" id="CHEBI:29067"/>
        <dbReference type="ChEBI" id="CHEBI:43474"/>
        <dbReference type="ChEBI" id="CHEBI:59918"/>
        <dbReference type="EC" id="3.6.1.7"/>
    </reaction>
</comment>
<dbReference type="Pfam" id="PF00708">
    <property type="entry name" value="Acylphosphatase"/>
    <property type="match status" value="1"/>
</dbReference>